<sequence>MTTNGLPSAGWYADPQDAAQLRWWDGARWSDHTAPVPEPVAPAAPVFAGPLPTVPKYGEMAPAAQPVGAQPGTAEPVAAQPFVAPSYAPSAPSYSAQPYPAQPISRQYAGQPYAAQPYGMTMTQGRVPDGTPTANWLIWAYTLLPLLSVLTLFAWDFEGYMLASMTDPAASTMMMLDPGYLLLSVGSWVIAAGMIVLAVLDWRWLGQQGYSRRFHWAWAILSNLVYVIGRCVVVNRQAGRGFAPMWATLAVSVLSLVLVIVWFMQMMNVIMAMVSTTPGIAS</sequence>
<organism evidence="3 4">
    <name type="scientific">Microterricola gilva</name>
    <dbReference type="NCBI Taxonomy" id="393267"/>
    <lineage>
        <taxon>Bacteria</taxon>
        <taxon>Bacillati</taxon>
        <taxon>Actinomycetota</taxon>
        <taxon>Actinomycetes</taxon>
        <taxon>Micrococcales</taxon>
        <taxon>Microbacteriaceae</taxon>
        <taxon>Microterricola</taxon>
    </lineage>
</organism>
<dbReference type="Pfam" id="PF10708">
    <property type="entry name" value="DUF2510"/>
    <property type="match status" value="1"/>
</dbReference>
<dbReference type="OrthoDB" id="5244233at2"/>
<feature type="domain" description="DUF2510" evidence="2">
    <location>
        <begin position="9"/>
        <end position="41"/>
    </location>
</feature>
<feature type="transmembrane region" description="Helical" evidence="1">
    <location>
        <begin position="214"/>
        <end position="235"/>
    </location>
</feature>
<evidence type="ECO:0000313" key="4">
    <source>
        <dbReference type="Proteomes" id="UP000291483"/>
    </source>
</evidence>
<dbReference type="RefSeq" id="WP_130507058.1">
    <property type="nucleotide sequence ID" value="NZ_SHLC01000001.1"/>
</dbReference>
<feature type="transmembrane region" description="Helical" evidence="1">
    <location>
        <begin position="136"/>
        <end position="155"/>
    </location>
</feature>
<dbReference type="AlphaFoldDB" id="A0A4Q8AQG9"/>
<dbReference type="InterPro" id="IPR018929">
    <property type="entry name" value="DUF2510"/>
</dbReference>
<keyword evidence="4" id="KW-1185">Reference proteome</keyword>
<evidence type="ECO:0000256" key="1">
    <source>
        <dbReference type="SAM" id="Phobius"/>
    </source>
</evidence>
<evidence type="ECO:0000313" key="3">
    <source>
        <dbReference type="EMBL" id="RZU66934.1"/>
    </source>
</evidence>
<dbReference type="Proteomes" id="UP000291483">
    <property type="component" value="Unassembled WGS sequence"/>
</dbReference>
<dbReference type="EMBL" id="SHLC01000001">
    <property type="protein sequence ID" value="RZU66934.1"/>
    <property type="molecule type" value="Genomic_DNA"/>
</dbReference>
<keyword evidence="1" id="KW-0812">Transmembrane</keyword>
<gene>
    <name evidence="3" type="ORF">EV379_3306</name>
</gene>
<keyword evidence="1" id="KW-1133">Transmembrane helix</keyword>
<reference evidence="3 4" key="1">
    <citation type="submission" date="2019-02" db="EMBL/GenBank/DDBJ databases">
        <title>Sequencing the genomes of 1000 actinobacteria strains.</title>
        <authorList>
            <person name="Klenk H.-P."/>
        </authorList>
    </citation>
    <scope>NUCLEOTIDE SEQUENCE [LARGE SCALE GENOMIC DNA]</scope>
    <source>
        <strain evidence="3 4">DSM 18319</strain>
    </source>
</reference>
<feature type="transmembrane region" description="Helical" evidence="1">
    <location>
        <begin position="241"/>
        <end position="263"/>
    </location>
</feature>
<keyword evidence="1" id="KW-0472">Membrane</keyword>
<evidence type="ECO:0000259" key="2">
    <source>
        <dbReference type="Pfam" id="PF10708"/>
    </source>
</evidence>
<feature type="transmembrane region" description="Helical" evidence="1">
    <location>
        <begin position="180"/>
        <end position="202"/>
    </location>
</feature>
<comment type="caution">
    <text evidence="3">The sequence shown here is derived from an EMBL/GenBank/DDBJ whole genome shotgun (WGS) entry which is preliminary data.</text>
</comment>
<name>A0A4Q8AQG9_9MICO</name>
<accession>A0A4Q8AQG9</accession>
<proteinExistence type="predicted"/>
<protein>
    <submittedName>
        <fullName evidence="3">Uncharacterized protein DUF2510</fullName>
    </submittedName>
</protein>